<reference evidence="8" key="1">
    <citation type="journal article" date="2014" name="Nat. Commun.">
        <title>The tobacco genome sequence and its comparison with those of tomato and potato.</title>
        <authorList>
            <person name="Sierro N."/>
            <person name="Battey J.N."/>
            <person name="Ouadi S."/>
            <person name="Bakaher N."/>
            <person name="Bovet L."/>
            <person name="Willig A."/>
            <person name="Goepfert S."/>
            <person name="Peitsch M.C."/>
            <person name="Ivanov N.V."/>
        </authorList>
    </citation>
    <scope>NUCLEOTIDE SEQUENCE [LARGE SCALE GENOMIC DNA]</scope>
</reference>
<proteinExistence type="predicted"/>
<dbReference type="GeneID" id="107782734"/>
<dbReference type="GO" id="GO:0008893">
    <property type="term" value="F:guanosine-3',5'-bis(diphosphate) 3'-diphosphatase activity"/>
    <property type="evidence" value="ECO:0007669"/>
    <property type="project" value="UniProtKB-ARBA"/>
</dbReference>
<dbReference type="RefSeq" id="XP_016459151.1">
    <property type="nucleotide sequence ID" value="XM_016603665.2"/>
</dbReference>
<dbReference type="GO" id="GO:0015938">
    <property type="term" value="P:coenzyme A catabolic process"/>
    <property type="evidence" value="ECO:0000318"/>
    <property type="project" value="GO_Central"/>
</dbReference>
<dbReference type="GO" id="GO:0006637">
    <property type="term" value="P:acyl-CoA metabolic process"/>
    <property type="evidence" value="ECO:0007669"/>
    <property type="project" value="UniProtKB-ARBA"/>
</dbReference>
<dbReference type="CDD" id="cd03426">
    <property type="entry name" value="NUDIX_CoAse_Nudt7"/>
    <property type="match status" value="1"/>
</dbReference>
<dbReference type="GO" id="GO:0010945">
    <property type="term" value="F:coenzyme A diphosphatase activity"/>
    <property type="evidence" value="ECO:0007669"/>
    <property type="project" value="InterPro"/>
</dbReference>
<dbReference type="PANTHER" id="PTHR12992:SF26">
    <property type="entry name" value="NUDIX HYDROLASE 15, MITOCHONDRIAL-LIKE"/>
    <property type="match status" value="1"/>
</dbReference>
<dbReference type="GO" id="GO:0005737">
    <property type="term" value="C:cytoplasm"/>
    <property type="evidence" value="ECO:0007669"/>
    <property type="project" value="UniProtKB-ARBA"/>
</dbReference>
<keyword evidence="5" id="KW-0460">Magnesium</keyword>
<evidence type="ECO:0000256" key="6">
    <source>
        <dbReference type="ARBA" id="ARBA00023211"/>
    </source>
</evidence>
<keyword evidence="8" id="KW-1185">Reference proteome</keyword>
<dbReference type="Gene3D" id="3.90.79.10">
    <property type="entry name" value="Nucleoside Triphosphate Pyrophosphohydrolase"/>
    <property type="match status" value="1"/>
</dbReference>
<evidence type="ECO:0000256" key="1">
    <source>
        <dbReference type="ARBA" id="ARBA00001936"/>
    </source>
</evidence>
<dbReference type="AlphaFoldDB" id="A0A1S3Z3Y9"/>
<evidence type="ECO:0000259" key="7">
    <source>
        <dbReference type="PROSITE" id="PS51462"/>
    </source>
</evidence>
<dbReference type="OMA" id="DNHRCEE"/>
<dbReference type="InterPro" id="IPR015797">
    <property type="entry name" value="NUDIX_hydrolase-like_dom_sf"/>
</dbReference>
<comment type="cofactor">
    <cofactor evidence="1">
        <name>Mn(2+)</name>
        <dbReference type="ChEBI" id="CHEBI:29035"/>
    </cofactor>
</comment>
<evidence type="ECO:0000256" key="5">
    <source>
        <dbReference type="ARBA" id="ARBA00022842"/>
    </source>
</evidence>
<dbReference type="OrthoDB" id="206213at2759"/>
<dbReference type="SMR" id="A0A1S3Z3Y9"/>
<reference evidence="9" key="2">
    <citation type="submission" date="2025-08" db="UniProtKB">
        <authorList>
            <consortium name="RefSeq"/>
        </authorList>
    </citation>
    <scope>IDENTIFICATION</scope>
    <source>
        <tissue evidence="9">Leaf</tissue>
    </source>
</reference>
<gene>
    <name evidence="9" type="primary">LOC107782734</name>
</gene>
<dbReference type="RefSeq" id="XP_016459151.1">
    <property type="nucleotide sequence ID" value="XM_016603665.1"/>
</dbReference>
<dbReference type="Proteomes" id="UP000790787">
    <property type="component" value="Chromosome 2"/>
</dbReference>
<evidence type="ECO:0000256" key="4">
    <source>
        <dbReference type="ARBA" id="ARBA00022801"/>
    </source>
</evidence>
<evidence type="ECO:0000256" key="3">
    <source>
        <dbReference type="ARBA" id="ARBA00022723"/>
    </source>
</evidence>
<accession>A0A1S3Z3Y9</accession>
<dbReference type="InterPro" id="IPR000086">
    <property type="entry name" value="NUDIX_hydrolase_dom"/>
</dbReference>
<organism evidence="8 9">
    <name type="scientific">Nicotiana tabacum</name>
    <name type="common">Common tobacco</name>
    <dbReference type="NCBI Taxonomy" id="4097"/>
    <lineage>
        <taxon>Eukaryota</taxon>
        <taxon>Viridiplantae</taxon>
        <taxon>Streptophyta</taxon>
        <taxon>Embryophyta</taxon>
        <taxon>Tracheophyta</taxon>
        <taxon>Spermatophyta</taxon>
        <taxon>Magnoliopsida</taxon>
        <taxon>eudicotyledons</taxon>
        <taxon>Gunneridae</taxon>
        <taxon>Pentapetalae</taxon>
        <taxon>asterids</taxon>
        <taxon>lamiids</taxon>
        <taxon>Solanales</taxon>
        <taxon>Solanaceae</taxon>
        <taxon>Nicotianoideae</taxon>
        <taxon>Nicotianeae</taxon>
        <taxon>Nicotiana</taxon>
    </lineage>
</organism>
<dbReference type="InterPro" id="IPR045121">
    <property type="entry name" value="CoAse"/>
</dbReference>
<dbReference type="Pfam" id="PF00293">
    <property type="entry name" value="NUDIX"/>
    <property type="match status" value="1"/>
</dbReference>
<evidence type="ECO:0000313" key="8">
    <source>
        <dbReference type="Proteomes" id="UP000790787"/>
    </source>
</evidence>
<evidence type="ECO:0000313" key="9">
    <source>
        <dbReference type="RefSeq" id="XP_016459151.1"/>
    </source>
</evidence>
<name>A0A1S3Z3Y9_TOBAC</name>
<comment type="cofactor">
    <cofactor evidence="2">
        <name>Mg(2+)</name>
        <dbReference type="ChEBI" id="CHEBI:18420"/>
    </cofactor>
</comment>
<protein>
    <submittedName>
        <fullName evidence="9">Nudix hydrolase 15, mitochondrial-like isoform X1</fullName>
    </submittedName>
</protein>
<dbReference type="GO" id="GO:0015937">
    <property type="term" value="P:coenzyme A biosynthetic process"/>
    <property type="evidence" value="ECO:0007669"/>
    <property type="project" value="UniProtKB-ARBA"/>
</dbReference>
<evidence type="ECO:0000256" key="2">
    <source>
        <dbReference type="ARBA" id="ARBA00001946"/>
    </source>
</evidence>
<dbReference type="PaxDb" id="4097-A0A1S3Z3Y9"/>
<keyword evidence="6" id="KW-0464">Manganese</keyword>
<dbReference type="STRING" id="4097.A0A1S3Z3Y9"/>
<dbReference type="PROSITE" id="PS51462">
    <property type="entry name" value="NUDIX"/>
    <property type="match status" value="1"/>
</dbReference>
<dbReference type="SUPFAM" id="SSF55811">
    <property type="entry name" value="Nudix"/>
    <property type="match status" value="1"/>
</dbReference>
<sequence>MACIAPSESMNNCEADQALTKNLQPVINFSSILEDEETDQYTDNVHENSYILGIKEYIANSRNLHLSKVISREKRAAVLICLFEGLEGELRVILTKRSMKLSTHPGEVALPGGKMDEEDLDDSATALREATEEIGLKSSLVQVITNLEPFISLHLLTVVPVVGLLSRVEEFKPLLNADEVDAIFDVPLDMFLKEENHKCVEKEWGRLKYVCHIFEYESPKQGIFHIGGLTASILIHAASVIYQEPPSFSEYLPDFSQLQFTLNMKSSC</sequence>
<dbReference type="PANTHER" id="PTHR12992">
    <property type="entry name" value="NUDIX HYDROLASE"/>
    <property type="match status" value="1"/>
</dbReference>
<feature type="domain" description="Nudix hydrolase" evidence="7">
    <location>
        <begin position="73"/>
        <end position="207"/>
    </location>
</feature>
<dbReference type="GO" id="GO:0046872">
    <property type="term" value="F:metal ion binding"/>
    <property type="evidence" value="ECO:0007669"/>
    <property type="project" value="UniProtKB-KW"/>
</dbReference>
<keyword evidence="4" id="KW-0378">Hydrolase</keyword>
<dbReference type="KEGG" id="nta:107782734"/>
<dbReference type="FunFam" id="3.90.79.10:FF:000036">
    <property type="entry name" value="Nudix hydrolase 11"/>
    <property type="match status" value="1"/>
</dbReference>
<keyword evidence="3" id="KW-0479">Metal-binding</keyword>